<dbReference type="Pfam" id="PF00113">
    <property type="entry name" value="Enolase_C"/>
    <property type="match status" value="1"/>
</dbReference>
<dbReference type="PANTHER" id="PTHR11902:SF30">
    <property type="entry name" value="ENOLASE 4"/>
    <property type="match status" value="1"/>
</dbReference>
<accession>A0ABN9MIR9</accession>
<keyword evidence="5" id="KW-0456">Lyase</keyword>
<dbReference type="Gene3D" id="3.20.20.120">
    <property type="entry name" value="Enolase-like C-terminal domain"/>
    <property type="match status" value="1"/>
</dbReference>
<evidence type="ECO:0000256" key="4">
    <source>
        <dbReference type="ARBA" id="ARBA00023152"/>
    </source>
</evidence>
<sequence>MMSSDLSTLSLRMREEEEDMADRHSGILDSRESVVRSVSSLGCLVLACDRLDQPLEIVRDACQRLGLQPGTDVYLAINCAAHELMDYNRGRYEVVSGTWKSPDEMVDLYVDLISTHAAIIALLDPFRREDRTQWEALGKAVGSRCYLLADTASRSVSDLLQGSSAPVCSGHVLTLANETTVSDLLAAVRLMEDTVVGTKDLKFGLIRLV</sequence>
<evidence type="ECO:0000259" key="7">
    <source>
        <dbReference type="SMART" id="SM01192"/>
    </source>
</evidence>
<evidence type="ECO:0000313" key="9">
    <source>
        <dbReference type="Proteomes" id="UP001176940"/>
    </source>
</evidence>
<dbReference type="InterPro" id="IPR020810">
    <property type="entry name" value="Enolase_C"/>
</dbReference>
<dbReference type="InterPro" id="IPR000941">
    <property type="entry name" value="Enolase"/>
</dbReference>
<evidence type="ECO:0000256" key="3">
    <source>
        <dbReference type="ARBA" id="ARBA00012058"/>
    </source>
</evidence>
<feature type="domain" description="Enolase C-terminal TIM barrel" evidence="7">
    <location>
        <begin position="19"/>
        <end position="207"/>
    </location>
</feature>
<protein>
    <recommendedName>
        <fullName evidence="3">phosphopyruvate hydratase</fullName>
        <ecNumber evidence="3">4.2.1.11</ecNumber>
    </recommendedName>
    <alternativeName>
        <fullName evidence="6">2-phospho-D-glycerate hydro-lyase</fullName>
    </alternativeName>
</protein>
<evidence type="ECO:0000256" key="6">
    <source>
        <dbReference type="ARBA" id="ARBA00031125"/>
    </source>
</evidence>
<comment type="caution">
    <text evidence="8">The sequence shown here is derived from an EMBL/GenBank/DDBJ whole genome shotgun (WGS) entry which is preliminary data.</text>
</comment>
<dbReference type="InterPro" id="IPR036849">
    <property type="entry name" value="Enolase-like_C_sf"/>
</dbReference>
<dbReference type="SMART" id="SM01192">
    <property type="entry name" value="Enolase_C"/>
    <property type="match status" value="1"/>
</dbReference>
<reference evidence="8" key="1">
    <citation type="submission" date="2023-07" db="EMBL/GenBank/DDBJ databases">
        <authorList>
            <person name="Stuckert A."/>
        </authorList>
    </citation>
    <scope>NUCLEOTIDE SEQUENCE</scope>
</reference>
<evidence type="ECO:0000256" key="5">
    <source>
        <dbReference type="ARBA" id="ARBA00023239"/>
    </source>
</evidence>
<organism evidence="8 9">
    <name type="scientific">Ranitomeya imitator</name>
    <name type="common">mimic poison frog</name>
    <dbReference type="NCBI Taxonomy" id="111125"/>
    <lineage>
        <taxon>Eukaryota</taxon>
        <taxon>Metazoa</taxon>
        <taxon>Chordata</taxon>
        <taxon>Craniata</taxon>
        <taxon>Vertebrata</taxon>
        <taxon>Euteleostomi</taxon>
        <taxon>Amphibia</taxon>
        <taxon>Batrachia</taxon>
        <taxon>Anura</taxon>
        <taxon>Neobatrachia</taxon>
        <taxon>Hyloidea</taxon>
        <taxon>Dendrobatidae</taxon>
        <taxon>Dendrobatinae</taxon>
        <taxon>Ranitomeya</taxon>
    </lineage>
</organism>
<keyword evidence="9" id="KW-1185">Reference proteome</keyword>
<gene>
    <name evidence="8" type="ORF">RIMI_LOCUS21544554</name>
</gene>
<comment type="similarity">
    <text evidence="2">Belongs to the enolase family.</text>
</comment>
<dbReference type="EMBL" id="CAUEEQ010076222">
    <property type="protein sequence ID" value="CAJ0966676.1"/>
    <property type="molecule type" value="Genomic_DNA"/>
</dbReference>
<evidence type="ECO:0000256" key="2">
    <source>
        <dbReference type="ARBA" id="ARBA00009604"/>
    </source>
</evidence>
<proteinExistence type="inferred from homology"/>
<evidence type="ECO:0000313" key="8">
    <source>
        <dbReference type="EMBL" id="CAJ0966676.1"/>
    </source>
</evidence>
<dbReference type="EC" id="4.2.1.11" evidence="3"/>
<comment type="pathway">
    <text evidence="1">Carbohydrate degradation; glycolysis; pyruvate from D-glyceraldehyde 3-phosphate: step 4/5.</text>
</comment>
<keyword evidence="4" id="KW-0324">Glycolysis</keyword>
<evidence type="ECO:0000256" key="1">
    <source>
        <dbReference type="ARBA" id="ARBA00005031"/>
    </source>
</evidence>
<dbReference type="PANTHER" id="PTHR11902">
    <property type="entry name" value="ENOLASE"/>
    <property type="match status" value="1"/>
</dbReference>
<name>A0ABN9MIR9_9NEOB</name>
<dbReference type="Proteomes" id="UP001176940">
    <property type="component" value="Unassembled WGS sequence"/>
</dbReference>
<dbReference type="SUPFAM" id="SSF51604">
    <property type="entry name" value="Enolase C-terminal domain-like"/>
    <property type="match status" value="1"/>
</dbReference>